<evidence type="ECO:0000313" key="2">
    <source>
        <dbReference type="Proteomes" id="UP000814140"/>
    </source>
</evidence>
<keyword evidence="2" id="KW-1185">Reference proteome</keyword>
<sequence>MDGVFDPVMDGGAQAWSTLVGAFLVTFCTFGYSNTFGVYQDYYTRSHAASASRISWIGSTQLYLLIAMGLPAGKLLDMGYFRQTIFAGSCIYVLSLFMVSIAHPDKYDQIFWSQGIGMGIGSGLLYIPAMAVQAHHWRAKRALAMGVVITGSSFGGIVFPITLNKLFHNSVGFAWGVRTSAFLVLCMLVAANLLMSARTSIAEQRKPKPDIKSLLLDVPYVFTILAGLTCFAGIYFPYFYLQLFSVLKGVDTNVAFYTLAIMNAASVPGRVIPNLFADRFGVYNMIIFAGLACGVLLLSLFGIATVTSSMIFAVLYGFFSGAFLSLLSPVLASLAQHENEIGVRLGLAFFFASLGALVGQPIDGALLGDTFPWYRPIIFSAVCLHCRAVPWTKLMLRLRLPHLWVYLSPSRAAVSSHAVGASISYNEIILYK</sequence>
<dbReference type="EMBL" id="MU277253">
    <property type="protein sequence ID" value="KAI0057041.1"/>
    <property type="molecule type" value="Genomic_DNA"/>
</dbReference>
<organism evidence="1 2">
    <name type="scientific">Artomyces pyxidatus</name>
    <dbReference type="NCBI Taxonomy" id="48021"/>
    <lineage>
        <taxon>Eukaryota</taxon>
        <taxon>Fungi</taxon>
        <taxon>Dikarya</taxon>
        <taxon>Basidiomycota</taxon>
        <taxon>Agaricomycotina</taxon>
        <taxon>Agaricomycetes</taxon>
        <taxon>Russulales</taxon>
        <taxon>Auriscalpiaceae</taxon>
        <taxon>Artomyces</taxon>
    </lineage>
</organism>
<accession>A0ACB8SMC0</accession>
<comment type="caution">
    <text evidence="1">The sequence shown here is derived from an EMBL/GenBank/DDBJ whole genome shotgun (WGS) entry which is preliminary data.</text>
</comment>
<evidence type="ECO:0000313" key="1">
    <source>
        <dbReference type="EMBL" id="KAI0057041.1"/>
    </source>
</evidence>
<reference evidence="1" key="2">
    <citation type="journal article" date="2022" name="New Phytol.">
        <title>Evolutionary transition to the ectomycorrhizal habit in the genomes of a hyperdiverse lineage of mushroom-forming fungi.</title>
        <authorList>
            <person name="Looney B."/>
            <person name="Miyauchi S."/>
            <person name="Morin E."/>
            <person name="Drula E."/>
            <person name="Courty P.E."/>
            <person name="Kohler A."/>
            <person name="Kuo A."/>
            <person name="LaButti K."/>
            <person name="Pangilinan J."/>
            <person name="Lipzen A."/>
            <person name="Riley R."/>
            <person name="Andreopoulos W."/>
            <person name="He G."/>
            <person name="Johnson J."/>
            <person name="Nolan M."/>
            <person name="Tritt A."/>
            <person name="Barry K.W."/>
            <person name="Grigoriev I.V."/>
            <person name="Nagy L.G."/>
            <person name="Hibbett D."/>
            <person name="Henrissat B."/>
            <person name="Matheny P.B."/>
            <person name="Labbe J."/>
            <person name="Martin F.M."/>
        </authorList>
    </citation>
    <scope>NUCLEOTIDE SEQUENCE</scope>
    <source>
        <strain evidence="1">HHB10654</strain>
    </source>
</reference>
<reference evidence="1" key="1">
    <citation type="submission" date="2021-03" db="EMBL/GenBank/DDBJ databases">
        <authorList>
            <consortium name="DOE Joint Genome Institute"/>
            <person name="Ahrendt S."/>
            <person name="Looney B.P."/>
            <person name="Miyauchi S."/>
            <person name="Morin E."/>
            <person name="Drula E."/>
            <person name="Courty P.E."/>
            <person name="Chicoki N."/>
            <person name="Fauchery L."/>
            <person name="Kohler A."/>
            <person name="Kuo A."/>
            <person name="Labutti K."/>
            <person name="Pangilinan J."/>
            <person name="Lipzen A."/>
            <person name="Riley R."/>
            <person name="Andreopoulos W."/>
            <person name="He G."/>
            <person name="Johnson J."/>
            <person name="Barry K.W."/>
            <person name="Grigoriev I.V."/>
            <person name="Nagy L."/>
            <person name="Hibbett D."/>
            <person name="Henrissat B."/>
            <person name="Matheny P.B."/>
            <person name="Labbe J."/>
            <person name="Martin F."/>
        </authorList>
    </citation>
    <scope>NUCLEOTIDE SEQUENCE</scope>
    <source>
        <strain evidence="1">HHB10654</strain>
    </source>
</reference>
<protein>
    <submittedName>
        <fullName evidence="1">MFS general substrate transporter</fullName>
    </submittedName>
</protein>
<dbReference type="Proteomes" id="UP000814140">
    <property type="component" value="Unassembled WGS sequence"/>
</dbReference>
<gene>
    <name evidence="1" type="ORF">BV25DRAFT_1813040</name>
</gene>
<proteinExistence type="predicted"/>
<name>A0ACB8SMC0_9AGAM</name>